<dbReference type="EMBL" id="AWUW01000128">
    <property type="protein sequence ID" value="ERJ64657.1"/>
    <property type="molecule type" value="Genomic_DNA"/>
</dbReference>
<protein>
    <submittedName>
        <fullName evidence="1">Uncharacterized protein</fullName>
    </submittedName>
</protein>
<organism evidence="1 2">
    <name type="scientific">Porphyromonas gingivalis F0570</name>
    <dbReference type="NCBI Taxonomy" id="1227271"/>
    <lineage>
        <taxon>Bacteria</taxon>
        <taxon>Pseudomonadati</taxon>
        <taxon>Bacteroidota</taxon>
        <taxon>Bacteroidia</taxon>
        <taxon>Bacteroidales</taxon>
        <taxon>Porphyromonadaceae</taxon>
        <taxon>Porphyromonas</taxon>
    </lineage>
</organism>
<dbReference type="HOGENOM" id="CLU_2509913_0_0_10"/>
<dbReference type="AlphaFoldDB" id="A0A0E2LNM2"/>
<dbReference type="Proteomes" id="UP000016630">
    <property type="component" value="Unassembled WGS sequence"/>
</dbReference>
<accession>A0A0E2LNM2</accession>
<evidence type="ECO:0000313" key="2">
    <source>
        <dbReference type="Proteomes" id="UP000016630"/>
    </source>
</evidence>
<proteinExistence type="predicted"/>
<comment type="caution">
    <text evidence="1">The sequence shown here is derived from an EMBL/GenBank/DDBJ whole genome shotgun (WGS) entry which is preliminary data.</text>
</comment>
<gene>
    <name evidence="1" type="ORF">HMPREF1555_01733</name>
</gene>
<reference evidence="1 2" key="1">
    <citation type="submission" date="2013-06" db="EMBL/GenBank/DDBJ databases">
        <authorList>
            <person name="Weinstock G."/>
            <person name="Sodergren E."/>
            <person name="Lobos E.A."/>
            <person name="Fulton L."/>
            <person name="Fulton R."/>
            <person name="Courtney L."/>
            <person name="Fronick C."/>
            <person name="O'Laughlin M."/>
            <person name="Godfrey J."/>
            <person name="Wilson R.M."/>
            <person name="Miner T."/>
            <person name="Farmer C."/>
            <person name="Delehaunty K."/>
            <person name="Cordes M."/>
            <person name="Minx P."/>
            <person name="Tomlinson C."/>
            <person name="Chen J."/>
            <person name="Wollam A."/>
            <person name="Pepin K.H."/>
            <person name="Bhonagiri V."/>
            <person name="Zhang X."/>
            <person name="Warren W."/>
            <person name="Mitreva M."/>
            <person name="Mardis E.R."/>
            <person name="Wilson R.K."/>
        </authorList>
    </citation>
    <scope>NUCLEOTIDE SEQUENCE [LARGE SCALE GENOMIC DNA]</scope>
    <source>
        <strain evidence="1 2">F0570</strain>
    </source>
</reference>
<evidence type="ECO:0000313" key="1">
    <source>
        <dbReference type="EMBL" id="ERJ64657.1"/>
    </source>
</evidence>
<name>A0A0E2LNM2_PORGN</name>
<sequence>MQPVAYGVQYILFGIDSKFAMPTDGAQIVESTDVVKMFVSQQNGIERIDAGKQSLLAKVRAAVDEDSFPCIRDYKKRSTGALVMPVFATTYPTMTADFGDAGAGA</sequence>